<dbReference type="SUPFAM" id="SSF53092">
    <property type="entry name" value="Creatinase/prolidase N-terminal domain"/>
    <property type="match status" value="1"/>
</dbReference>
<dbReference type="InterPro" id="IPR000587">
    <property type="entry name" value="Creatinase_N"/>
</dbReference>
<keyword evidence="4" id="KW-1185">Reference proteome</keyword>
<protein>
    <submittedName>
        <fullName evidence="3">Dipeptidase</fullName>
    </submittedName>
</protein>
<dbReference type="Gene3D" id="3.40.350.10">
    <property type="entry name" value="Creatinase/prolidase N-terminal domain"/>
    <property type="match status" value="1"/>
</dbReference>
<evidence type="ECO:0000259" key="1">
    <source>
        <dbReference type="Pfam" id="PF00557"/>
    </source>
</evidence>
<dbReference type="RefSeq" id="WP_188722933.1">
    <property type="nucleotide sequence ID" value="NZ_BMIF01000025.1"/>
</dbReference>
<organism evidence="3 4">
    <name type="scientific">Nitratireductor aestuarii</name>
    <dbReference type="NCBI Taxonomy" id="1735103"/>
    <lineage>
        <taxon>Bacteria</taxon>
        <taxon>Pseudomonadati</taxon>
        <taxon>Pseudomonadota</taxon>
        <taxon>Alphaproteobacteria</taxon>
        <taxon>Hyphomicrobiales</taxon>
        <taxon>Phyllobacteriaceae</taxon>
        <taxon>Nitratireductor</taxon>
    </lineage>
</organism>
<dbReference type="PANTHER" id="PTHR46112">
    <property type="entry name" value="AMINOPEPTIDASE"/>
    <property type="match status" value="1"/>
</dbReference>
<dbReference type="SUPFAM" id="SSF55920">
    <property type="entry name" value="Creatinase/aminopeptidase"/>
    <property type="match status" value="1"/>
</dbReference>
<dbReference type="CDD" id="cd01066">
    <property type="entry name" value="APP_MetAP"/>
    <property type="match status" value="1"/>
</dbReference>
<dbReference type="InterPro" id="IPR050659">
    <property type="entry name" value="Peptidase_M24B"/>
</dbReference>
<comment type="caution">
    <text evidence="3">The sequence shown here is derived from an EMBL/GenBank/DDBJ whole genome shotgun (WGS) entry which is preliminary data.</text>
</comment>
<feature type="domain" description="Peptidase M24" evidence="1">
    <location>
        <begin position="152"/>
        <end position="359"/>
    </location>
</feature>
<dbReference type="EMBL" id="BMIF01000025">
    <property type="protein sequence ID" value="GGA82233.1"/>
    <property type="molecule type" value="Genomic_DNA"/>
</dbReference>
<dbReference type="InterPro" id="IPR029149">
    <property type="entry name" value="Creatin/AminoP/Spt16_N"/>
</dbReference>
<dbReference type="Pfam" id="PF01321">
    <property type="entry name" value="Creatinase_N"/>
    <property type="match status" value="1"/>
</dbReference>
<feature type="domain" description="Creatinase N-terminal" evidence="2">
    <location>
        <begin position="6"/>
        <end position="144"/>
    </location>
</feature>
<proteinExistence type="predicted"/>
<dbReference type="PANTHER" id="PTHR46112:SF2">
    <property type="entry name" value="XAA-PRO AMINOPEPTIDASE P-RELATED"/>
    <property type="match status" value="1"/>
</dbReference>
<reference evidence="3" key="1">
    <citation type="journal article" date="2014" name="Int. J. Syst. Evol. Microbiol.">
        <title>Complete genome sequence of Corynebacterium casei LMG S-19264T (=DSM 44701T), isolated from a smear-ripened cheese.</title>
        <authorList>
            <consortium name="US DOE Joint Genome Institute (JGI-PGF)"/>
            <person name="Walter F."/>
            <person name="Albersmeier A."/>
            <person name="Kalinowski J."/>
            <person name="Ruckert C."/>
        </authorList>
    </citation>
    <scope>NUCLEOTIDE SEQUENCE</scope>
    <source>
        <strain evidence="3">CGMCC 1.15320</strain>
    </source>
</reference>
<sequence>MRKAIVEKITRVLRAEGVDAVVTTSPENFAYLTGFVVPTQPMIRHRHAMAILTVDGKESLFGVDMEATTIANKAPETPLTVWREFHDDAMVILAEALKKAGLAEAKIGLEMDYLPAGDFARLVIQMPKATFVPFEAQLNRARQIKTPEEVELIHRLSRIADQAIYDSLTSVRVGDTELDIAAVLTRRIYELGAENFKLLIVATGERSQLPNVGPTSRKLQARDVCRVEIFSVINGYQAGVCRTAYVEEPPAMAEEIWDLMVECKYAILDKIKPGASCLNIYNDFIARLDKIKLPPISFVGHGIGLHLHEDPYIGSTPTIGRPGEDAVVEENMVLGFEPLCYRTGYGFGVQNKDVLHVTANGSVLLSDFTNTDKLIRVGG</sequence>
<reference evidence="3" key="2">
    <citation type="submission" date="2020-09" db="EMBL/GenBank/DDBJ databases">
        <authorList>
            <person name="Sun Q."/>
            <person name="Zhou Y."/>
        </authorList>
    </citation>
    <scope>NUCLEOTIDE SEQUENCE</scope>
    <source>
        <strain evidence="3">CGMCC 1.15320</strain>
    </source>
</reference>
<accession>A0A916S3J2</accession>
<name>A0A916S3J2_9HYPH</name>
<evidence type="ECO:0000259" key="2">
    <source>
        <dbReference type="Pfam" id="PF01321"/>
    </source>
</evidence>
<dbReference type="Gene3D" id="3.90.230.10">
    <property type="entry name" value="Creatinase/methionine aminopeptidase superfamily"/>
    <property type="match status" value="1"/>
</dbReference>
<dbReference type="Pfam" id="PF00557">
    <property type="entry name" value="Peptidase_M24"/>
    <property type="match status" value="1"/>
</dbReference>
<evidence type="ECO:0000313" key="4">
    <source>
        <dbReference type="Proteomes" id="UP000636264"/>
    </source>
</evidence>
<gene>
    <name evidence="3" type="primary">pepQ</name>
    <name evidence="3" type="ORF">GCM10011385_40570</name>
</gene>
<evidence type="ECO:0000313" key="3">
    <source>
        <dbReference type="EMBL" id="GGA82233.1"/>
    </source>
</evidence>
<dbReference type="InterPro" id="IPR036005">
    <property type="entry name" value="Creatinase/aminopeptidase-like"/>
</dbReference>
<dbReference type="Proteomes" id="UP000636264">
    <property type="component" value="Unassembled WGS sequence"/>
</dbReference>
<dbReference type="InterPro" id="IPR000994">
    <property type="entry name" value="Pept_M24"/>
</dbReference>
<dbReference type="AlphaFoldDB" id="A0A916S3J2"/>